<accession>A0AAD8L987</accession>
<dbReference type="CDD" id="cd06257">
    <property type="entry name" value="DnaJ"/>
    <property type="match status" value="1"/>
</dbReference>
<keyword evidence="2" id="KW-1185">Reference proteome</keyword>
<dbReference type="SUPFAM" id="SSF46565">
    <property type="entry name" value="Chaperone J-domain"/>
    <property type="match status" value="1"/>
</dbReference>
<dbReference type="PANTHER" id="PTHR46816:SF8">
    <property type="entry name" value="DNAJ DOMAIN, TETRATRICOPEPTIDE-LIKE HELICAL DOMAIN SUPERFAMILY"/>
    <property type="match status" value="1"/>
</dbReference>
<gene>
    <name evidence="1" type="ORF">QVD17_03000</name>
</gene>
<protein>
    <submittedName>
        <fullName evidence="1">Uncharacterized protein</fullName>
    </submittedName>
</protein>
<dbReference type="PANTHER" id="PTHR46816">
    <property type="entry name" value="OS01G0273500 PROTEIN"/>
    <property type="match status" value="1"/>
</dbReference>
<reference evidence="1" key="1">
    <citation type="journal article" date="2023" name="bioRxiv">
        <title>Improved chromosome-level genome assembly for marigold (Tagetes erecta).</title>
        <authorList>
            <person name="Jiang F."/>
            <person name="Yuan L."/>
            <person name="Wang S."/>
            <person name="Wang H."/>
            <person name="Xu D."/>
            <person name="Wang A."/>
            <person name="Fan W."/>
        </authorList>
    </citation>
    <scope>NUCLEOTIDE SEQUENCE</scope>
    <source>
        <strain evidence="1">WSJ</strain>
        <tissue evidence="1">Leaf</tissue>
    </source>
</reference>
<comment type="caution">
    <text evidence="1">The sequence shown here is derived from an EMBL/GenBank/DDBJ whole genome shotgun (WGS) entry which is preliminary data.</text>
</comment>
<dbReference type="InterPro" id="IPR019734">
    <property type="entry name" value="TPR_rpt"/>
</dbReference>
<evidence type="ECO:0000313" key="2">
    <source>
        <dbReference type="Proteomes" id="UP001229421"/>
    </source>
</evidence>
<name>A0AAD8L987_TARER</name>
<dbReference type="SUPFAM" id="SSF48452">
    <property type="entry name" value="TPR-like"/>
    <property type="match status" value="1"/>
</dbReference>
<dbReference type="Gene3D" id="1.25.40.10">
    <property type="entry name" value="Tetratricopeptide repeat domain"/>
    <property type="match status" value="1"/>
</dbReference>
<dbReference type="AlphaFoldDB" id="A0AAD8L987"/>
<organism evidence="1 2">
    <name type="scientific">Tagetes erecta</name>
    <name type="common">African marigold</name>
    <dbReference type="NCBI Taxonomy" id="13708"/>
    <lineage>
        <taxon>Eukaryota</taxon>
        <taxon>Viridiplantae</taxon>
        <taxon>Streptophyta</taxon>
        <taxon>Embryophyta</taxon>
        <taxon>Tracheophyta</taxon>
        <taxon>Spermatophyta</taxon>
        <taxon>Magnoliopsida</taxon>
        <taxon>eudicotyledons</taxon>
        <taxon>Gunneridae</taxon>
        <taxon>Pentapetalae</taxon>
        <taxon>asterids</taxon>
        <taxon>campanulids</taxon>
        <taxon>Asterales</taxon>
        <taxon>Asteraceae</taxon>
        <taxon>Asteroideae</taxon>
        <taxon>Heliantheae alliance</taxon>
        <taxon>Tageteae</taxon>
        <taxon>Tagetes</taxon>
    </lineage>
</organism>
<proteinExistence type="predicted"/>
<dbReference type="EMBL" id="JAUHHV010000001">
    <property type="protein sequence ID" value="KAK1437212.1"/>
    <property type="molecule type" value="Genomic_DNA"/>
</dbReference>
<dbReference type="SMART" id="SM00028">
    <property type="entry name" value="TPR"/>
    <property type="match status" value="1"/>
</dbReference>
<dbReference type="Proteomes" id="UP001229421">
    <property type="component" value="Unassembled WGS sequence"/>
</dbReference>
<dbReference type="InterPro" id="IPR001623">
    <property type="entry name" value="DnaJ_domain"/>
</dbReference>
<evidence type="ECO:0000313" key="1">
    <source>
        <dbReference type="EMBL" id="KAK1437212.1"/>
    </source>
</evidence>
<dbReference type="InterPro" id="IPR036869">
    <property type="entry name" value="J_dom_sf"/>
</dbReference>
<sequence>MSSSPSHLSIEKKHWWLTNKKMVDMYVKDARSLIGSEEHSNITSAINLLDAALVLSPRYEIAMEMKAMTLLRLRRFNEVADMLRDYIPSLKMASDENNSCSSSSSSDNNSFARERVKLLSGDSPDRSEQSFKCFSVSDLKKKIISGIVKNRNREDQWRYLILGQACCHLGLMEDAMALLQTGKRIASAAFRRKSVCRSDDSFTSAETCTSQSLPRSYTEHVCSLITHIKLLLRRKTAAIAASEAGLYTESIRHFSKIIDGKRIVPQHFLAECYIHRASSYRSSGRIAESISDCNRTLALDPSSIEALTIRSSLFETIHCFTDSLHDLEHLKLLYNSILRDRKLPGPIWKRQNFTYNEIPAKLRSITTKIEELKLRVASGEINNVDYYALFGLRRGCSRSELERSHLLLTLRHKPDKSTSFIDRCEFSDEVDIETVKDRAKMSGLLLYRLIQKGFTNLMRVALDEEAFEKQRKKAKQDEEIEKKNAFQGVFCRDLAVVGTLLLQNGFNRSIHVKYEGLSC</sequence>
<dbReference type="InterPro" id="IPR011990">
    <property type="entry name" value="TPR-like_helical_dom_sf"/>
</dbReference>